<sequence>MELCGRIMLSFAVFSTILGPFSLMFADSHDSYKQERDKKHKREYKYRAGRGEYKYKAKSPGANEVIPVIPSRAKKAATAANITLRPALERKHSRFMEWLDDNRMVHGKS</sequence>
<proteinExistence type="predicted"/>
<gene>
    <name evidence="2" type="ORF">E3U44_15820</name>
</gene>
<evidence type="ECO:0000313" key="3">
    <source>
        <dbReference type="Proteomes" id="UP000294325"/>
    </source>
</evidence>
<organism evidence="2 3">
    <name type="scientific">Nitrosococcus wardiae</name>
    <dbReference type="NCBI Taxonomy" id="1814290"/>
    <lineage>
        <taxon>Bacteria</taxon>
        <taxon>Pseudomonadati</taxon>
        <taxon>Pseudomonadota</taxon>
        <taxon>Gammaproteobacteria</taxon>
        <taxon>Chromatiales</taxon>
        <taxon>Chromatiaceae</taxon>
        <taxon>Nitrosococcus</taxon>
    </lineage>
</organism>
<reference evidence="2 3" key="1">
    <citation type="submission" date="2019-03" db="EMBL/GenBank/DDBJ databases">
        <title>The genome sequence of Nitrosococcus wardiae strain D1FHST reveals the archetypal metabolic capacity of ammonia-oxidizing Gammaproteobacteria.</title>
        <authorList>
            <person name="Wang L."/>
            <person name="Lim C.K."/>
            <person name="Hanson T.E."/>
            <person name="Dang H."/>
            <person name="Klotz M.G."/>
        </authorList>
    </citation>
    <scope>NUCLEOTIDE SEQUENCE [LARGE SCALE GENOMIC DNA]</scope>
    <source>
        <strain evidence="2 3">D1FHS</strain>
    </source>
</reference>
<dbReference type="AlphaFoldDB" id="A0A4P7C4G1"/>
<evidence type="ECO:0000313" key="2">
    <source>
        <dbReference type="EMBL" id="QBQ55816.1"/>
    </source>
</evidence>
<dbReference type="Proteomes" id="UP000294325">
    <property type="component" value="Chromosome"/>
</dbReference>
<keyword evidence="1" id="KW-0472">Membrane</keyword>
<evidence type="ECO:0000256" key="1">
    <source>
        <dbReference type="SAM" id="Phobius"/>
    </source>
</evidence>
<protein>
    <submittedName>
        <fullName evidence="2">Uncharacterized protein</fullName>
    </submittedName>
</protein>
<accession>A0A4P7C4G1</accession>
<keyword evidence="1" id="KW-0812">Transmembrane</keyword>
<dbReference type="KEGG" id="nwr:E3U44_15820"/>
<keyword evidence="1" id="KW-1133">Transmembrane helix</keyword>
<dbReference type="RefSeq" id="WP_134359071.1">
    <property type="nucleotide sequence ID" value="NZ_CP038033.1"/>
</dbReference>
<feature type="transmembrane region" description="Helical" evidence="1">
    <location>
        <begin position="6"/>
        <end position="26"/>
    </location>
</feature>
<dbReference type="EMBL" id="CP038033">
    <property type="protein sequence ID" value="QBQ55816.1"/>
    <property type="molecule type" value="Genomic_DNA"/>
</dbReference>
<keyword evidence="3" id="KW-1185">Reference proteome</keyword>
<name>A0A4P7C4G1_9GAMM</name>